<dbReference type="RefSeq" id="WP_189259349.1">
    <property type="nucleotide sequence ID" value="NZ_BMRE01000072.1"/>
</dbReference>
<feature type="region of interest" description="Disordered" evidence="1">
    <location>
        <begin position="55"/>
        <end position="93"/>
    </location>
</feature>
<evidence type="ECO:0000313" key="3">
    <source>
        <dbReference type="Proteomes" id="UP000649573"/>
    </source>
</evidence>
<dbReference type="Proteomes" id="UP000649573">
    <property type="component" value="Unassembled WGS sequence"/>
</dbReference>
<protein>
    <submittedName>
        <fullName evidence="2">Uncharacterized protein</fullName>
    </submittedName>
</protein>
<sequence>MVGGFQHAAVADHLSSLGGKGLSVESVDITQEFGPNFATARQPLVREHFQAGAGPHTAVVVPRPHALNPTNRTRRTKPQVNMAEPVRPDGRVL</sequence>
<evidence type="ECO:0000256" key="1">
    <source>
        <dbReference type="SAM" id="MobiDB-lite"/>
    </source>
</evidence>
<organism evidence="2 3">
    <name type="scientific">Lentzea flava</name>
    <dbReference type="NCBI Taxonomy" id="103732"/>
    <lineage>
        <taxon>Bacteria</taxon>
        <taxon>Bacillati</taxon>
        <taxon>Actinomycetota</taxon>
        <taxon>Actinomycetes</taxon>
        <taxon>Pseudonocardiales</taxon>
        <taxon>Pseudonocardiaceae</taxon>
        <taxon>Lentzea</taxon>
    </lineage>
</organism>
<reference evidence="3" key="1">
    <citation type="journal article" date="2019" name="Int. J. Syst. Evol. Microbiol.">
        <title>The Global Catalogue of Microorganisms (GCM) 10K type strain sequencing project: providing services to taxonomists for standard genome sequencing and annotation.</title>
        <authorList>
            <consortium name="The Broad Institute Genomics Platform"/>
            <consortium name="The Broad Institute Genome Sequencing Center for Infectious Disease"/>
            <person name="Wu L."/>
            <person name="Ma J."/>
        </authorList>
    </citation>
    <scope>NUCLEOTIDE SEQUENCE [LARGE SCALE GENOMIC DNA]</scope>
    <source>
        <strain evidence="3">JCM 3296</strain>
    </source>
</reference>
<comment type="caution">
    <text evidence="2">The sequence shown here is derived from an EMBL/GenBank/DDBJ whole genome shotgun (WGS) entry which is preliminary data.</text>
</comment>
<evidence type="ECO:0000313" key="2">
    <source>
        <dbReference type="EMBL" id="GGU80196.1"/>
    </source>
</evidence>
<proteinExistence type="predicted"/>
<accession>A0ABQ2VF68</accession>
<dbReference type="EMBL" id="BMRE01000072">
    <property type="protein sequence ID" value="GGU80196.1"/>
    <property type="molecule type" value="Genomic_DNA"/>
</dbReference>
<gene>
    <name evidence="2" type="ORF">GCM10010178_83770</name>
</gene>
<keyword evidence="3" id="KW-1185">Reference proteome</keyword>
<name>A0ABQ2VF68_9PSEU</name>